<sequence>MAGPSEQAATAGGGMGPLAAILAPERPRLLLAVALRVVASVASLVPFVAIYELARELVGGAPDNSRVWTVAGVAVGAVLVRFLFQDLAANVTHAVDMDIQLRLRRRMTEHLGAVPLGWFTDNNSGQVKKALQDDVEALHYAVAHAVLDLAGAIAAPIAALVYLVTVDWRLALLTLITLPVYAMFHRAKERTAGEHMGELGGAMGRINSAVVEFVQGIAVVKTFGQARRAHDTFAQAADDYMNTFGRVVRPILRLEAVSSAIVAPAVMLLVVAVEGAVFAGLGWVQPVDVLPFLLLGLGLTAPLGHLAYFVQNFMSAVAAAKSIHEVLDTPPLAAPEKPGLPDGHRVEFVDVAFSYDGENQVLDGVTATLEPGTVTAVVGPSGSGKSTLAKLLPRFYDVTGGSVRIGGVDVREVPADQLYRQVGFVLQDVQLLRASLLDNIRLGRPGATLDEVRAVARAAQIDARLTALPRGYDSVVGEDAHLSGGEAQRVSIARALLADTPVLVLDEATAYADPESEAAIQDALSELVAGRTVLVIAHRLSTIVDADQIVVLDGGRVVERGRHEELIAAEGRYHQMWRAYQSAVPGGTDETSARVLVPHGHGEVQ</sequence>
<keyword evidence="2" id="KW-0813">Transport</keyword>
<accession>A0A1M5L6W8</accession>
<organism evidence="15 16">
    <name type="scientific">Streptoalloteichus hindustanus</name>
    <dbReference type="NCBI Taxonomy" id="2017"/>
    <lineage>
        <taxon>Bacteria</taxon>
        <taxon>Bacillati</taxon>
        <taxon>Actinomycetota</taxon>
        <taxon>Actinomycetes</taxon>
        <taxon>Pseudonocardiales</taxon>
        <taxon>Pseudonocardiaceae</taxon>
        <taxon>Streptoalloteichus</taxon>
    </lineage>
</organism>
<feature type="region of interest" description="Disordered" evidence="11">
    <location>
        <begin position="585"/>
        <end position="605"/>
    </location>
</feature>
<comment type="similarity">
    <text evidence="10">Belongs to the ABC transporter superfamily. Siderophore-Fe(3+) uptake transporter (SIUT) (TC 3.A.1.21) family.</text>
</comment>
<evidence type="ECO:0000259" key="14">
    <source>
        <dbReference type="PROSITE" id="PS50929"/>
    </source>
</evidence>
<evidence type="ECO:0000313" key="16">
    <source>
        <dbReference type="Proteomes" id="UP000184501"/>
    </source>
</evidence>
<feature type="transmembrane region" description="Helical" evidence="12">
    <location>
        <begin position="168"/>
        <end position="184"/>
    </location>
</feature>
<dbReference type="Pfam" id="PF00005">
    <property type="entry name" value="ABC_tran"/>
    <property type="match status" value="1"/>
</dbReference>
<feature type="transmembrane region" description="Helical" evidence="12">
    <location>
        <begin position="66"/>
        <end position="84"/>
    </location>
</feature>
<evidence type="ECO:0000313" key="15">
    <source>
        <dbReference type="EMBL" id="SHG60778.1"/>
    </source>
</evidence>
<feature type="transmembrane region" description="Helical" evidence="12">
    <location>
        <begin position="289"/>
        <end position="310"/>
    </location>
</feature>
<evidence type="ECO:0000256" key="3">
    <source>
        <dbReference type="ARBA" id="ARBA00022475"/>
    </source>
</evidence>
<evidence type="ECO:0000256" key="5">
    <source>
        <dbReference type="ARBA" id="ARBA00022692"/>
    </source>
</evidence>
<keyword evidence="3" id="KW-1003">Cell membrane</keyword>
<dbReference type="GO" id="GO:0140359">
    <property type="term" value="F:ABC-type transporter activity"/>
    <property type="evidence" value="ECO:0007669"/>
    <property type="project" value="InterPro"/>
</dbReference>
<dbReference type="Pfam" id="PF00664">
    <property type="entry name" value="ABC_membrane"/>
    <property type="match status" value="1"/>
</dbReference>
<dbReference type="FunFam" id="3.40.50.300:FF:000221">
    <property type="entry name" value="Multidrug ABC transporter ATP-binding protein"/>
    <property type="match status" value="1"/>
</dbReference>
<dbReference type="Gene3D" id="1.20.1560.10">
    <property type="entry name" value="ABC transporter type 1, transmembrane domain"/>
    <property type="match status" value="1"/>
</dbReference>
<dbReference type="InterPro" id="IPR027417">
    <property type="entry name" value="P-loop_NTPase"/>
</dbReference>
<dbReference type="GO" id="GO:0016887">
    <property type="term" value="F:ATP hydrolysis activity"/>
    <property type="evidence" value="ECO:0007669"/>
    <property type="project" value="InterPro"/>
</dbReference>
<evidence type="ECO:0000256" key="2">
    <source>
        <dbReference type="ARBA" id="ARBA00022448"/>
    </source>
</evidence>
<dbReference type="InterPro" id="IPR039421">
    <property type="entry name" value="Type_1_exporter"/>
</dbReference>
<keyword evidence="8 12" id="KW-1133">Transmembrane helix</keyword>
<evidence type="ECO:0000256" key="8">
    <source>
        <dbReference type="ARBA" id="ARBA00022989"/>
    </source>
</evidence>
<dbReference type="PROSITE" id="PS50929">
    <property type="entry name" value="ABC_TM1F"/>
    <property type="match status" value="1"/>
</dbReference>
<keyword evidence="4" id="KW-0997">Cell inner membrane</keyword>
<dbReference type="RefSeq" id="WP_073488541.1">
    <property type="nucleotide sequence ID" value="NZ_FQVN01000011.1"/>
</dbReference>
<name>A0A1M5L6W8_STRHI</name>
<dbReference type="Gene3D" id="3.40.50.300">
    <property type="entry name" value="P-loop containing nucleotide triphosphate hydrolases"/>
    <property type="match status" value="1"/>
</dbReference>
<dbReference type="InterPro" id="IPR011527">
    <property type="entry name" value="ABC1_TM_dom"/>
</dbReference>
<dbReference type="PROSITE" id="PS50893">
    <property type="entry name" value="ABC_TRANSPORTER_2"/>
    <property type="match status" value="1"/>
</dbReference>
<keyword evidence="16" id="KW-1185">Reference proteome</keyword>
<evidence type="ECO:0000256" key="10">
    <source>
        <dbReference type="ARBA" id="ARBA00023455"/>
    </source>
</evidence>
<feature type="transmembrane region" description="Helical" evidence="12">
    <location>
        <begin position="138"/>
        <end position="162"/>
    </location>
</feature>
<dbReference type="STRING" id="2017.SAMN05444320_1117"/>
<dbReference type="SMART" id="SM00382">
    <property type="entry name" value="AAA"/>
    <property type="match status" value="1"/>
</dbReference>
<dbReference type="SUPFAM" id="SSF52540">
    <property type="entry name" value="P-loop containing nucleoside triphosphate hydrolases"/>
    <property type="match status" value="1"/>
</dbReference>
<dbReference type="Proteomes" id="UP000184501">
    <property type="component" value="Unassembled WGS sequence"/>
</dbReference>
<dbReference type="GO" id="GO:0005886">
    <property type="term" value="C:plasma membrane"/>
    <property type="evidence" value="ECO:0007669"/>
    <property type="project" value="UniProtKB-SubCell"/>
</dbReference>
<evidence type="ECO:0000256" key="12">
    <source>
        <dbReference type="SAM" id="Phobius"/>
    </source>
</evidence>
<gene>
    <name evidence="15" type="ORF">SAMN05444320_1117</name>
</gene>
<dbReference type="AlphaFoldDB" id="A0A1M5L6W8"/>
<dbReference type="SUPFAM" id="SSF90123">
    <property type="entry name" value="ABC transporter transmembrane region"/>
    <property type="match status" value="1"/>
</dbReference>
<evidence type="ECO:0000256" key="9">
    <source>
        <dbReference type="ARBA" id="ARBA00023136"/>
    </source>
</evidence>
<evidence type="ECO:0000256" key="4">
    <source>
        <dbReference type="ARBA" id="ARBA00022519"/>
    </source>
</evidence>
<keyword evidence="5 12" id="KW-0812">Transmembrane</keyword>
<feature type="transmembrane region" description="Helical" evidence="12">
    <location>
        <begin position="29"/>
        <end position="54"/>
    </location>
</feature>
<reference evidence="15 16" key="1">
    <citation type="submission" date="2016-11" db="EMBL/GenBank/DDBJ databases">
        <authorList>
            <person name="Jaros S."/>
            <person name="Januszkiewicz K."/>
            <person name="Wedrychowicz H."/>
        </authorList>
    </citation>
    <scope>NUCLEOTIDE SEQUENCE [LARGE SCALE GENOMIC DNA]</scope>
    <source>
        <strain evidence="15 16">DSM 44523</strain>
    </source>
</reference>
<evidence type="ECO:0000256" key="1">
    <source>
        <dbReference type="ARBA" id="ARBA00004429"/>
    </source>
</evidence>
<dbReference type="InterPro" id="IPR003593">
    <property type="entry name" value="AAA+_ATPase"/>
</dbReference>
<evidence type="ECO:0000256" key="7">
    <source>
        <dbReference type="ARBA" id="ARBA00022840"/>
    </source>
</evidence>
<dbReference type="PANTHER" id="PTHR24221:SF654">
    <property type="entry name" value="ATP-BINDING CASSETTE SUB-FAMILY B MEMBER 6"/>
    <property type="match status" value="1"/>
</dbReference>
<protein>
    <submittedName>
        <fullName evidence="15">ATP-binding cassette, subfamily B</fullName>
    </submittedName>
</protein>
<dbReference type="PROSITE" id="PS00211">
    <property type="entry name" value="ABC_TRANSPORTER_1"/>
    <property type="match status" value="1"/>
</dbReference>
<keyword evidence="9 12" id="KW-0472">Membrane</keyword>
<comment type="subcellular location">
    <subcellularLocation>
        <location evidence="1">Cell inner membrane</location>
        <topology evidence="1">Multi-pass membrane protein</topology>
    </subcellularLocation>
</comment>
<evidence type="ECO:0000256" key="6">
    <source>
        <dbReference type="ARBA" id="ARBA00022741"/>
    </source>
</evidence>
<dbReference type="OrthoDB" id="9806127at2"/>
<proteinExistence type="inferred from homology"/>
<keyword evidence="6" id="KW-0547">Nucleotide-binding</keyword>
<feature type="transmembrane region" description="Helical" evidence="12">
    <location>
        <begin position="256"/>
        <end position="283"/>
    </location>
</feature>
<feature type="domain" description="ABC transporter" evidence="13">
    <location>
        <begin position="346"/>
        <end position="579"/>
    </location>
</feature>
<dbReference type="PANTHER" id="PTHR24221">
    <property type="entry name" value="ATP-BINDING CASSETTE SUB-FAMILY B"/>
    <property type="match status" value="1"/>
</dbReference>
<keyword evidence="7 15" id="KW-0067">ATP-binding</keyword>
<evidence type="ECO:0000256" key="11">
    <source>
        <dbReference type="SAM" id="MobiDB-lite"/>
    </source>
</evidence>
<feature type="domain" description="ABC transmembrane type-1" evidence="14">
    <location>
        <begin position="30"/>
        <end position="315"/>
    </location>
</feature>
<dbReference type="InterPro" id="IPR036640">
    <property type="entry name" value="ABC1_TM_sf"/>
</dbReference>
<dbReference type="GO" id="GO:0005524">
    <property type="term" value="F:ATP binding"/>
    <property type="evidence" value="ECO:0007669"/>
    <property type="project" value="UniProtKB-KW"/>
</dbReference>
<dbReference type="InterPro" id="IPR017871">
    <property type="entry name" value="ABC_transporter-like_CS"/>
</dbReference>
<dbReference type="InterPro" id="IPR003439">
    <property type="entry name" value="ABC_transporter-like_ATP-bd"/>
</dbReference>
<dbReference type="CDD" id="cd07346">
    <property type="entry name" value="ABC_6TM_exporters"/>
    <property type="match status" value="1"/>
</dbReference>
<dbReference type="EMBL" id="FQVN01000011">
    <property type="protein sequence ID" value="SHG60778.1"/>
    <property type="molecule type" value="Genomic_DNA"/>
</dbReference>
<evidence type="ECO:0000259" key="13">
    <source>
        <dbReference type="PROSITE" id="PS50893"/>
    </source>
</evidence>